<dbReference type="EMBL" id="AVOT02019938">
    <property type="protein sequence ID" value="MBW0507827.1"/>
    <property type="molecule type" value="Genomic_DNA"/>
</dbReference>
<proteinExistence type="predicted"/>
<dbReference type="AlphaFoldDB" id="A0A9Q3DY13"/>
<reference evidence="1" key="1">
    <citation type="submission" date="2021-03" db="EMBL/GenBank/DDBJ databases">
        <title>Draft genome sequence of rust myrtle Austropuccinia psidii MF-1, a brazilian biotype.</title>
        <authorList>
            <person name="Quecine M.C."/>
            <person name="Pachon D.M.R."/>
            <person name="Bonatelli M.L."/>
            <person name="Correr F.H."/>
            <person name="Franceschini L.M."/>
            <person name="Leite T.F."/>
            <person name="Margarido G.R.A."/>
            <person name="Almeida C.A."/>
            <person name="Ferrarezi J.A."/>
            <person name="Labate C.A."/>
        </authorList>
    </citation>
    <scope>NUCLEOTIDE SEQUENCE</scope>
    <source>
        <strain evidence="1">MF-1</strain>
    </source>
</reference>
<sequence length="126" mass="14977">MDQVCDRYIKKGIEQGMEIVLEEKLVESGDDLKLCQQNNGNCEDKYKQGRRFEDLEGGELLENTQRLARLSILKNLMIPMIKYSAFQAQLIYLIKIKELNLYYQMTPKIKIAYRKTYQNMKERKIM</sequence>
<gene>
    <name evidence="1" type="ORF">O181_047542</name>
</gene>
<accession>A0A9Q3DY13</accession>
<evidence type="ECO:0000313" key="1">
    <source>
        <dbReference type="EMBL" id="MBW0507827.1"/>
    </source>
</evidence>
<name>A0A9Q3DY13_9BASI</name>
<keyword evidence="2" id="KW-1185">Reference proteome</keyword>
<evidence type="ECO:0000313" key="2">
    <source>
        <dbReference type="Proteomes" id="UP000765509"/>
    </source>
</evidence>
<organism evidence="1 2">
    <name type="scientific">Austropuccinia psidii MF-1</name>
    <dbReference type="NCBI Taxonomy" id="1389203"/>
    <lineage>
        <taxon>Eukaryota</taxon>
        <taxon>Fungi</taxon>
        <taxon>Dikarya</taxon>
        <taxon>Basidiomycota</taxon>
        <taxon>Pucciniomycotina</taxon>
        <taxon>Pucciniomycetes</taxon>
        <taxon>Pucciniales</taxon>
        <taxon>Sphaerophragmiaceae</taxon>
        <taxon>Austropuccinia</taxon>
    </lineage>
</organism>
<protein>
    <submittedName>
        <fullName evidence="1">Uncharacterized protein</fullName>
    </submittedName>
</protein>
<comment type="caution">
    <text evidence="1">The sequence shown here is derived from an EMBL/GenBank/DDBJ whole genome shotgun (WGS) entry which is preliminary data.</text>
</comment>
<dbReference type="Proteomes" id="UP000765509">
    <property type="component" value="Unassembled WGS sequence"/>
</dbReference>